<dbReference type="EMBL" id="JACJII010000001">
    <property type="protein sequence ID" value="MBA9008040.1"/>
    <property type="molecule type" value="Genomic_DNA"/>
</dbReference>
<organism evidence="1 2">
    <name type="scientific">Thermomonospora cellulosilytica</name>
    <dbReference type="NCBI Taxonomy" id="1411118"/>
    <lineage>
        <taxon>Bacteria</taxon>
        <taxon>Bacillati</taxon>
        <taxon>Actinomycetota</taxon>
        <taxon>Actinomycetes</taxon>
        <taxon>Streptosporangiales</taxon>
        <taxon>Thermomonosporaceae</taxon>
        <taxon>Thermomonospora</taxon>
    </lineage>
</organism>
<name>A0A7W3RD79_9ACTN</name>
<accession>A0A7W3RD79</accession>
<dbReference type="Proteomes" id="UP000539313">
    <property type="component" value="Unassembled WGS sequence"/>
</dbReference>
<evidence type="ECO:0000313" key="1">
    <source>
        <dbReference type="EMBL" id="MBA9008040.1"/>
    </source>
</evidence>
<protein>
    <submittedName>
        <fullName evidence="1">Alkyl hydroperoxide reductase subunit AhpF</fullName>
    </submittedName>
</protein>
<dbReference type="AlphaFoldDB" id="A0A7W3RD79"/>
<comment type="caution">
    <text evidence="1">The sequence shown here is derived from an EMBL/GenBank/DDBJ whole genome shotgun (WGS) entry which is preliminary data.</text>
</comment>
<proteinExistence type="predicted"/>
<sequence>MQSYAFVFRECPGCAELNVVKDGFYYCAHCDGPLPRDPVRPGGSGR</sequence>
<gene>
    <name evidence="1" type="ORF">HNR21_006922</name>
</gene>
<evidence type="ECO:0000313" key="2">
    <source>
        <dbReference type="Proteomes" id="UP000539313"/>
    </source>
</evidence>
<reference evidence="1 2" key="1">
    <citation type="submission" date="2020-08" db="EMBL/GenBank/DDBJ databases">
        <title>Sequencing the genomes of 1000 actinobacteria strains.</title>
        <authorList>
            <person name="Klenk H.-P."/>
        </authorList>
    </citation>
    <scope>NUCLEOTIDE SEQUENCE [LARGE SCALE GENOMIC DNA]</scope>
    <source>
        <strain evidence="1 2">DSM 45823</strain>
    </source>
</reference>
<keyword evidence="2" id="KW-1185">Reference proteome</keyword>